<feature type="domain" description="Protein kinase" evidence="7">
    <location>
        <begin position="159"/>
        <end position="427"/>
    </location>
</feature>
<comment type="similarity">
    <text evidence="4">Belongs to the protein kinase superfamily.</text>
</comment>
<feature type="region of interest" description="Disordered" evidence="5">
    <location>
        <begin position="443"/>
        <end position="466"/>
    </location>
</feature>
<dbReference type="PROSITE" id="PS00108">
    <property type="entry name" value="PROTEIN_KINASE_ST"/>
    <property type="match status" value="1"/>
</dbReference>
<keyword evidence="2 3" id="KW-0067">ATP-binding</keyword>
<organism evidence="8 9">
    <name type="scientific">Brachionus plicatilis</name>
    <name type="common">Marine rotifer</name>
    <name type="synonym">Brachionus muelleri</name>
    <dbReference type="NCBI Taxonomy" id="10195"/>
    <lineage>
        <taxon>Eukaryota</taxon>
        <taxon>Metazoa</taxon>
        <taxon>Spiralia</taxon>
        <taxon>Gnathifera</taxon>
        <taxon>Rotifera</taxon>
        <taxon>Eurotatoria</taxon>
        <taxon>Monogononta</taxon>
        <taxon>Pseudotrocha</taxon>
        <taxon>Ploima</taxon>
        <taxon>Brachionidae</taxon>
        <taxon>Brachionus</taxon>
    </lineage>
</organism>
<reference evidence="8 9" key="1">
    <citation type="journal article" date="2018" name="Sci. Rep.">
        <title>Genomic signatures of local adaptation to the degree of environmental predictability in rotifers.</title>
        <authorList>
            <person name="Franch-Gras L."/>
            <person name="Hahn C."/>
            <person name="Garcia-Roger E.M."/>
            <person name="Carmona M.J."/>
            <person name="Serra M."/>
            <person name="Gomez A."/>
        </authorList>
    </citation>
    <scope>NUCLEOTIDE SEQUENCE [LARGE SCALE GENOMIC DNA]</scope>
    <source>
        <strain evidence="8">HYR1</strain>
    </source>
</reference>
<dbReference type="InterPro" id="IPR000719">
    <property type="entry name" value="Prot_kinase_dom"/>
</dbReference>
<dbReference type="EMBL" id="REGN01000043">
    <property type="protein sequence ID" value="RNA44946.1"/>
    <property type="molecule type" value="Genomic_DNA"/>
</dbReference>
<dbReference type="PROSITE" id="PS50006">
    <property type="entry name" value="FHA_DOMAIN"/>
    <property type="match status" value="1"/>
</dbReference>
<feature type="compositionally biased region" description="Polar residues" evidence="5">
    <location>
        <begin position="443"/>
        <end position="456"/>
    </location>
</feature>
<dbReference type="InterPro" id="IPR000253">
    <property type="entry name" value="FHA_dom"/>
</dbReference>
<evidence type="ECO:0000256" key="2">
    <source>
        <dbReference type="ARBA" id="ARBA00022840"/>
    </source>
</evidence>
<evidence type="ECO:0000256" key="5">
    <source>
        <dbReference type="SAM" id="MobiDB-lite"/>
    </source>
</evidence>
<dbReference type="FunFam" id="3.30.200.20:FF:000255">
    <property type="entry name" value="serine/threonine-protein kinase Chk2 isoform X1"/>
    <property type="match status" value="1"/>
</dbReference>
<proteinExistence type="inferred from homology"/>
<dbReference type="SMART" id="SM00220">
    <property type="entry name" value="S_TKc"/>
    <property type="match status" value="1"/>
</dbReference>
<dbReference type="Proteomes" id="UP000276133">
    <property type="component" value="Unassembled WGS sequence"/>
</dbReference>
<dbReference type="OrthoDB" id="40902at2759"/>
<dbReference type="Gene3D" id="2.60.200.20">
    <property type="match status" value="1"/>
</dbReference>
<evidence type="ECO:0000256" key="3">
    <source>
        <dbReference type="PROSITE-ProRule" id="PRU10141"/>
    </source>
</evidence>
<dbReference type="STRING" id="10195.A0A3M7TA35"/>
<dbReference type="AlphaFoldDB" id="A0A3M7TA35"/>
<dbReference type="InterPro" id="IPR008271">
    <property type="entry name" value="Ser/Thr_kinase_AS"/>
</dbReference>
<name>A0A3M7TA35_BRAPC</name>
<dbReference type="Pfam" id="PF00498">
    <property type="entry name" value="FHA"/>
    <property type="match status" value="1"/>
</dbReference>
<dbReference type="PROSITE" id="PS00107">
    <property type="entry name" value="PROTEIN_KINASE_ATP"/>
    <property type="match status" value="1"/>
</dbReference>
<sequence>MCDYRQSQIPTQGINELSCNQNDADLSDKKDGTWARLLPIGAAFSRVDLTNETTTFGRRSDCDVILTKDSALCAATAYSNVHFKIRREFSIKTGSHALLEDLSTNGTFINGEKLGKGRIQALKNNCEISLSKKDNKAFIFIDLESSDDKFYPSQLRDKYTITKTLGKGAYGEVKLAFEKNTCEKYAIKIVSKKTFTINGKHKTDLNNQILSEINILKKLEHPCIIKIKEVIDTPDTVFIVLELVEGGELFDKIISIEKYDEPTAKFLFYQMVQAIKYLHDQGITHRDLKPENILLVSNETNESLIKITDFGLSRFFDSTSVMKTFCGTPNYLAPEVLKTRGQGAYTNKIDNWSLGVILYICLVGFPPFSDEKSVQSMEQQIIKGAYSFPAEYWSGISKEAIDLIKNLMCVDPLQRISLDQVLEHDWLKNCPEITKRACDMMSNESNKRQIPSQNEESNCKKLKTNE</sequence>
<evidence type="ECO:0000256" key="4">
    <source>
        <dbReference type="RuleBase" id="RU000304"/>
    </source>
</evidence>
<dbReference type="SUPFAM" id="SSF56112">
    <property type="entry name" value="Protein kinase-like (PK-like)"/>
    <property type="match status" value="1"/>
</dbReference>
<dbReference type="PROSITE" id="PS50011">
    <property type="entry name" value="PROTEIN_KINASE_DOM"/>
    <property type="match status" value="1"/>
</dbReference>
<dbReference type="InterPro" id="IPR017441">
    <property type="entry name" value="Protein_kinase_ATP_BS"/>
</dbReference>
<dbReference type="CDD" id="cd22666">
    <property type="entry name" value="FHA_CHK2"/>
    <property type="match status" value="1"/>
</dbReference>
<keyword evidence="8" id="KW-0418">Kinase</keyword>
<dbReference type="Pfam" id="PF00069">
    <property type="entry name" value="Pkinase"/>
    <property type="match status" value="1"/>
</dbReference>
<dbReference type="Gene3D" id="3.30.200.20">
    <property type="entry name" value="Phosphorylase Kinase, domain 1"/>
    <property type="match status" value="1"/>
</dbReference>
<keyword evidence="1 3" id="KW-0547">Nucleotide-binding</keyword>
<feature type="binding site" evidence="3">
    <location>
        <position position="188"/>
    </location>
    <ligand>
        <name>ATP</name>
        <dbReference type="ChEBI" id="CHEBI:30616"/>
    </ligand>
</feature>
<keyword evidence="8" id="KW-0808">Transferase</keyword>
<dbReference type="SMART" id="SM00240">
    <property type="entry name" value="FHA"/>
    <property type="match status" value="1"/>
</dbReference>
<evidence type="ECO:0000313" key="8">
    <source>
        <dbReference type="EMBL" id="RNA44946.1"/>
    </source>
</evidence>
<accession>A0A3M7TA35</accession>
<dbReference type="InterPro" id="IPR008984">
    <property type="entry name" value="SMAD_FHA_dom_sf"/>
</dbReference>
<evidence type="ECO:0000313" key="9">
    <source>
        <dbReference type="Proteomes" id="UP000276133"/>
    </source>
</evidence>
<dbReference type="Gene3D" id="1.10.510.10">
    <property type="entry name" value="Transferase(Phosphotransferase) domain 1"/>
    <property type="match status" value="1"/>
</dbReference>
<dbReference type="SMR" id="A0A3M7TA35"/>
<gene>
    <name evidence="8" type="ORF">BpHYR1_052234</name>
</gene>
<dbReference type="FunFam" id="1.10.510.10:FF:000571">
    <property type="entry name" value="Maternal embryonic leucine zipper kinase"/>
    <property type="match status" value="1"/>
</dbReference>
<dbReference type="InterPro" id="IPR011009">
    <property type="entry name" value="Kinase-like_dom_sf"/>
</dbReference>
<evidence type="ECO:0000259" key="7">
    <source>
        <dbReference type="PROSITE" id="PS50011"/>
    </source>
</evidence>
<dbReference type="GO" id="GO:0004674">
    <property type="term" value="F:protein serine/threonine kinase activity"/>
    <property type="evidence" value="ECO:0007669"/>
    <property type="project" value="UniProtKB-KW"/>
</dbReference>
<dbReference type="SUPFAM" id="SSF49879">
    <property type="entry name" value="SMAD/FHA domain"/>
    <property type="match status" value="1"/>
</dbReference>
<evidence type="ECO:0000259" key="6">
    <source>
        <dbReference type="PROSITE" id="PS50006"/>
    </source>
</evidence>
<dbReference type="GO" id="GO:0005524">
    <property type="term" value="F:ATP binding"/>
    <property type="evidence" value="ECO:0007669"/>
    <property type="project" value="UniProtKB-UniRule"/>
</dbReference>
<keyword evidence="9" id="KW-1185">Reference proteome</keyword>
<feature type="compositionally biased region" description="Basic and acidic residues" evidence="5">
    <location>
        <begin position="457"/>
        <end position="466"/>
    </location>
</feature>
<feature type="domain" description="FHA" evidence="6">
    <location>
        <begin position="54"/>
        <end position="114"/>
    </location>
</feature>
<dbReference type="PANTHER" id="PTHR24347">
    <property type="entry name" value="SERINE/THREONINE-PROTEIN KINASE"/>
    <property type="match status" value="1"/>
</dbReference>
<evidence type="ECO:0000256" key="1">
    <source>
        <dbReference type="ARBA" id="ARBA00022741"/>
    </source>
</evidence>
<comment type="caution">
    <text evidence="8">The sequence shown here is derived from an EMBL/GenBank/DDBJ whole genome shotgun (WGS) entry which is preliminary data.</text>
</comment>
<protein>
    <submittedName>
        <fullName evidence="8">Serine threonine-kinase Chk2-like</fullName>
    </submittedName>
</protein>
<keyword evidence="4" id="KW-0723">Serine/threonine-protein kinase</keyword>